<evidence type="ECO:0000313" key="2">
    <source>
        <dbReference type="EMBL" id="EEI90978.1"/>
    </source>
</evidence>
<sequence>MFNKTAIMKIKNYAFLLLMGLLFKTAHAQVDLKDLRAKPDSITNNQDKQKLNIKPINVPIPKLALEVDYWKHWSRFGVNANQASFSDSWKGGGVNSLALGLNAWHKSEFNKDDFNFITEVDLRYGKVKNKDQMAKKNNDRIFWDNKLSYKLSKSWSLFTSLTFESQFDVGYTYETKDGVERIKETVSAFMAPGYVTESFGLEYKPDNTFSVRFGTGTARQTFVLDDRIKPLTIEQYAIKYPGQTITKDQEKYGVKAGKTFKNDLAFQVTANLDKNLSKNLNLKSRYNLFANYEKIGDPSHRLDVWLTAKITRLVNVNLNGIMLYDSDDVTPENPKAKLQFSESLALGLTFNLPR</sequence>
<accession>C2G1R9</accession>
<dbReference type="Proteomes" id="UP000006241">
    <property type="component" value="Unassembled WGS sequence"/>
</dbReference>
<evidence type="ECO:0008006" key="4">
    <source>
        <dbReference type="Google" id="ProtNLM"/>
    </source>
</evidence>
<feature type="chain" id="PRO_5002914236" description="DUF3078 domain-containing protein" evidence="1">
    <location>
        <begin position="29"/>
        <end position="354"/>
    </location>
</feature>
<organism evidence="2 3">
    <name type="scientific">Sphingobacterium spiritivorum ATCC 33300</name>
    <dbReference type="NCBI Taxonomy" id="525372"/>
    <lineage>
        <taxon>Bacteria</taxon>
        <taxon>Pseudomonadati</taxon>
        <taxon>Bacteroidota</taxon>
        <taxon>Sphingobacteriia</taxon>
        <taxon>Sphingobacteriales</taxon>
        <taxon>Sphingobacteriaceae</taxon>
        <taxon>Sphingobacterium</taxon>
    </lineage>
</organism>
<feature type="signal peptide" evidence="1">
    <location>
        <begin position="1"/>
        <end position="28"/>
    </location>
</feature>
<proteinExistence type="predicted"/>
<gene>
    <name evidence="2" type="ORF">HMPREF0765_3525</name>
</gene>
<evidence type="ECO:0000313" key="3">
    <source>
        <dbReference type="Proteomes" id="UP000006241"/>
    </source>
</evidence>
<dbReference type="EMBL" id="ACHB01000079">
    <property type="protein sequence ID" value="EEI90978.1"/>
    <property type="molecule type" value="Genomic_DNA"/>
</dbReference>
<dbReference type="HOGENOM" id="CLU_057100_0_0_10"/>
<dbReference type="Pfam" id="PF11276">
    <property type="entry name" value="DUF3078"/>
    <property type="match status" value="1"/>
</dbReference>
<protein>
    <recommendedName>
        <fullName evidence="4">DUF3078 domain-containing protein</fullName>
    </recommendedName>
</protein>
<dbReference type="AlphaFoldDB" id="C2G1R9"/>
<keyword evidence="1" id="KW-0732">Signal</keyword>
<reference evidence="2 3" key="1">
    <citation type="submission" date="2009-01" db="EMBL/GenBank/DDBJ databases">
        <authorList>
            <person name="Qin X."/>
            <person name="Bachman B."/>
            <person name="Battles P."/>
            <person name="Bell A."/>
            <person name="Bess C."/>
            <person name="Bickham C."/>
            <person name="Chaboub L."/>
            <person name="Chen D."/>
            <person name="Coyle M."/>
            <person name="Deiros D.R."/>
            <person name="Dinh H."/>
            <person name="Forbes L."/>
            <person name="Fowler G."/>
            <person name="Francisco L."/>
            <person name="Fu Q."/>
            <person name="Gubbala S."/>
            <person name="Hale W."/>
            <person name="Han Y."/>
            <person name="Hemphill L."/>
            <person name="Highlander S.K."/>
            <person name="Hirani K."/>
            <person name="Hogues M."/>
            <person name="Jackson L."/>
            <person name="Jakkamsetti A."/>
            <person name="Javaid M."/>
            <person name="Jiang H."/>
            <person name="Korchina V."/>
            <person name="Kovar C."/>
            <person name="Lara F."/>
            <person name="Lee S."/>
            <person name="Mata R."/>
            <person name="Mathew T."/>
            <person name="Moen C."/>
            <person name="Morales K."/>
            <person name="Munidasa M."/>
            <person name="Nazareth L."/>
            <person name="Ngo R."/>
            <person name="Nguyen L."/>
            <person name="Okwuonu G."/>
            <person name="Ongeri F."/>
            <person name="Patil S."/>
            <person name="Petrosino J."/>
            <person name="Pham C."/>
            <person name="Pham P."/>
            <person name="Pu L.-L."/>
            <person name="Puazo M."/>
            <person name="Raj R."/>
            <person name="Reid J."/>
            <person name="Rouhana J."/>
            <person name="Saada N."/>
            <person name="Shang Y."/>
            <person name="Simmons D."/>
            <person name="Thornton R."/>
            <person name="Warren J."/>
            <person name="Weissenberger G."/>
            <person name="Zhang J."/>
            <person name="Zhang L."/>
            <person name="Zhou C."/>
            <person name="Zhu D."/>
            <person name="Muzny D."/>
            <person name="Worley K."/>
            <person name="Gibbs R."/>
        </authorList>
    </citation>
    <scope>NUCLEOTIDE SEQUENCE [LARGE SCALE GENOMIC DNA]</scope>
    <source>
        <strain evidence="2 3">ATCC 33300</strain>
    </source>
</reference>
<name>C2G1R9_SPHSI</name>
<comment type="caution">
    <text evidence="2">The sequence shown here is derived from an EMBL/GenBank/DDBJ whole genome shotgun (WGS) entry which is preliminary data.</text>
</comment>
<dbReference type="InterPro" id="IPR021428">
    <property type="entry name" value="DUF3078"/>
</dbReference>
<evidence type="ECO:0000256" key="1">
    <source>
        <dbReference type="SAM" id="SignalP"/>
    </source>
</evidence>